<keyword evidence="3" id="KW-1185">Reference proteome</keyword>
<dbReference type="EMBL" id="AWSJ01000112">
    <property type="protein sequence ID" value="ERI10224.1"/>
    <property type="molecule type" value="Genomic_DNA"/>
</dbReference>
<dbReference type="Proteomes" id="UP000016511">
    <property type="component" value="Unassembled WGS sequence"/>
</dbReference>
<protein>
    <submittedName>
        <fullName evidence="2">Uncharacterized protein</fullName>
    </submittedName>
</protein>
<keyword evidence="1" id="KW-0812">Transmembrane</keyword>
<feature type="transmembrane region" description="Helical" evidence="1">
    <location>
        <begin position="44"/>
        <end position="63"/>
    </location>
</feature>
<keyword evidence="1" id="KW-0472">Membrane</keyword>
<gene>
    <name evidence="2" type="ORF">HMPREF0083_01668</name>
</gene>
<keyword evidence="1" id="KW-1133">Transmembrane helix</keyword>
<dbReference type="STRING" id="649747.HMPREF0083_01668"/>
<dbReference type="HOGENOM" id="CLU_2713576_0_0_9"/>
<comment type="caution">
    <text evidence="2">The sequence shown here is derived from an EMBL/GenBank/DDBJ whole genome shotgun (WGS) entry which is preliminary data.</text>
</comment>
<accession>U1WNP8</accession>
<dbReference type="GeneID" id="92837879"/>
<feature type="transmembrane region" description="Helical" evidence="1">
    <location>
        <begin position="6"/>
        <end position="32"/>
    </location>
</feature>
<organism evidence="2 3">
    <name type="scientific">Aneurinibacillus aneurinilyticus ATCC 12856</name>
    <dbReference type="NCBI Taxonomy" id="649747"/>
    <lineage>
        <taxon>Bacteria</taxon>
        <taxon>Bacillati</taxon>
        <taxon>Bacillota</taxon>
        <taxon>Bacilli</taxon>
        <taxon>Bacillales</taxon>
        <taxon>Paenibacillaceae</taxon>
        <taxon>Aneurinibacillus group</taxon>
        <taxon>Aneurinibacillus</taxon>
    </lineage>
</organism>
<proteinExistence type="predicted"/>
<name>U1WNP8_ANEAE</name>
<evidence type="ECO:0000256" key="1">
    <source>
        <dbReference type="SAM" id="Phobius"/>
    </source>
</evidence>
<evidence type="ECO:0000313" key="2">
    <source>
        <dbReference type="EMBL" id="ERI10224.1"/>
    </source>
</evidence>
<dbReference type="RefSeq" id="WP_021619888.1">
    <property type="nucleotide sequence ID" value="NZ_KE952708.1"/>
</dbReference>
<sequence>MTGYIILFGAIALVSGLAAVSCAMMIVFHPIAWIKRMDTSKYPSFFKCIMNLIFFTLMFFIFYGCATSDALK</sequence>
<evidence type="ECO:0000313" key="3">
    <source>
        <dbReference type="Proteomes" id="UP000016511"/>
    </source>
</evidence>
<reference evidence="2 3" key="1">
    <citation type="submission" date="2013-08" db="EMBL/GenBank/DDBJ databases">
        <authorList>
            <person name="Weinstock G."/>
            <person name="Sodergren E."/>
            <person name="Wylie T."/>
            <person name="Fulton L."/>
            <person name="Fulton R."/>
            <person name="Fronick C."/>
            <person name="O'Laughlin M."/>
            <person name="Godfrey J."/>
            <person name="Miner T."/>
            <person name="Herter B."/>
            <person name="Appelbaum E."/>
            <person name="Cordes M."/>
            <person name="Lek S."/>
            <person name="Wollam A."/>
            <person name="Pepin K.H."/>
            <person name="Palsikar V.B."/>
            <person name="Mitreva M."/>
            <person name="Wilson R.K."/>
        </authorList>
    </citation>
    <scope>NUCLEOTIDE SEQUENCE [LARGE SCALE GENOMIC DNA]</scope>
    <source>
        <strain evidence="2 3">ATCC 12856</strain>
    </source>
</reference>
<dbReference type="AlphaFoldDB" id="U1WNP8"/>